<feature type="compositionally biased region" description="Acidic residues" evidence="1">
    <location>
        <begin position="123"/>
        <end position="133"/>
    </location>
</feature>
<evidence type="ECO:0000313" key="3">
    <source>
        <dbReference type="Proteomes" id="UP000325577"/>
    </source>
</evidence>
<feature type="region of interest" description="Disordered" evidence="1">
    <location>
        <begin position="1"/>
        <end position="27"/>
    </location>
</feature>
<evidence type="ECO:0000256" key="1">
    <source>
        <dbReference type="SAM" id="MobiDB-lite"/>
    </source>
</evidence>
<keyword evidence="3" id="KW-1185">Reference proteome</keyword>
<sequence length="508" mass="57882">MSSHRIRSFDKGRFVPKSLPRPESKAEWKKKLLERKETLMHQESKETENKPYTSFENSACRLRSLTGNSKGGVMDCDSLEETLLKWKNHNKQFDAAKDGVKRKAESSIQGFKEGLYARNSSEPFDEDEDEDEAEISRKQEVKHEKIEEVTDSNRTKSSKNGDDYSQNLIEVTTDVKPLGTISTDDSRLREDGNYSCCQFQFSNGGDHLQCIKPSDLSPDLQNVDKHNYPHNFFTEETLDGRPLVAISSDDSALGQDGSCKHGKFEFSNDWNFQNVDGHDYSQDLLMEETFDVEELGTSSFGLRLDDDNDFVQFPLLNQAHFQNGRPSDLYYPLGNLEEEQEYLQNSLTENSFETPVGETSTDDFKLQREGNNDFSELMFSTAEDRRPCDLSCHFQKADEQSNLPNMLTEETLDIKRSGSNTDNSGLRQERATDFNQSGNSIVGQLQCGRSADLSQELQNPDTKLQENLHKIEETLLGVNDNFDFSSNNHDFGIEEQGLLDLWFPKLGF</sequence>
<reference evidence="2 3" key="1">
    <citation type="submission" date="2019-09" db="EMBL/GenBank/DDBJ databases">
        <title>A chromosome-level genome assembly of the Chinese tupelo Nyssa sinensis.</title>
        <authorList>
            <person name="Yang X."/>
            <person name="Kang M."/>
            <person name="Yang Y."/>
            <person name="Xiong H."/>
            <person name="Wang M."/>
            <person name="Zhang Z."/>
            <person name="Wang Z."/>
            <person name="Wu H."/>
            <person name="Ma T."/>
            <person name="Liu J."/>
            <person name="Xi Z."/>
        </authorList>
    </citation>
    <scope>NUCLEOTIDE SEQUENCE [LARGE SCALE GENOMIC DNA]</scope>
    <source>
        <strain evidence="2">J267</strain>
        <tissue evidence="2">Leaf</tissue>
    </source>
</reference>
<dbReference type="AlphaFoldDB" id="A0A5J4ZGQ1"/>
<organism evidence="2 3">
    <name type="scientific">Nyssa sinensis</name>
    <dbReference type="NCBI Taxonomy" id="561372"/>
    <lineage>
        <taxon>Eukaryota</taxon>
        <taxon>Viridiplantae</taxon>
        <taxon>Streptophyta</taxon>
        <taxon>Embryophyta</taxon>
        <taxon>Tracheophyta</taxon>
        <taxon>Spermatophyta</taxon>
        <taxon>Magnoliopsida</taxon>
        <taxon>eudicotyledons</taxon>
        <taxon>Gunneridae</taxon>
        <taxon>Pentapetalae</taxon>
        <taxon>asterids</taxon>
        <taxon>Cornales</taxon>
        <taxon>Nyssaceae</taxon>
        <taxon>Nyssa</taxon>
    </lineage>
</organism>
<dbReference type="Proteomes" id="UP000325577">
    <property type="component" value="Linkage Group LG7"/>
</dbReference>
<proteinExistence type="predicted"/>
<gene>
    <name evidence="2" type="ORF">F0562_015221</name>
</gene>
<accession>A0A5J4ZGQ1</accession>
<feature type="region of interest" description="Disordered" evidence="1">
    <location>
        <begin position="112"/>
        <end position="164"/>
    </location>
</feature>
<name>A0A5J4ZGQ1_9ASTE</name>
<dbReference type="EMBL" id="CM018050">
    <property type="protein sequence ID" value="KAA8517720.1"/>
    <property type="molecule type" value="Genomic_DNA"/>
</dbReference>
<feature type="compositionally biased region" description="Basic and acidic residues" evidence="1">
    <location>
        <begin position="134"/>
        <end position="162"/>
    </location>
</feature>
<evidence type="ECO:0000313" key="2">
    <source>
        <dbReference type="EMBL" id="KAA8517720.1"/>
    </source>
</evidence>
<protein>
    <submittedName>
        <fullName evidence="2">Uncharacterized protein</fullName>
    </submittedName>
</protein>